<feature type="domain" description="Peptidase C39-like" evidence="2">
    <location>
        <begin position="182"/>
        <end position="316"/>
    </location>
</feature>
<comment type="caution">
    <text evidence="3">The sequence shown here is derived from an EMBL/GenBank/DDBJ whole genome shotgun (WGS) entry which is preliminary data.</text>
</comment>
<gene>
    <name evidence="3" type="ORF">HMPREF9709_00986</name>
</gene>
<keyword evidence="1" id="KW-0812">Transmembrane</keyword>
<evidence type="ECO:0000256" key="1">
    <source>
        <dbReference type="SAM" id="Phobius"/>
    </source>
</evidence>
<dbReference type="STRING" id="883114.HMPREF9709_00986"/>
<name>H3NNS5_9FIRM</name>
<sequence length="344" mass="39294">MGRRLTEEQRKKILQKRKQNRLVTIKIIGIFVLILLVFIGGRIIISKIFSNDNAIDTNKEIVNESNKESNKESDKEIKKDTVKELVKDTQSEGDISVDVLNNGDDNAKTGKIENKYANEKISKADLDKKIASLPDILKRKIELYPESETTVIRYQEAKEKNISKDISIDFENSKLFDRKVKLPYLNQWDERWGYEKVDDQYIAISGCGPTSLSMVYSGLTGDISKNPYEMAKFAFENGWYDKQGGKYELFNSGAQKLGLKSKEIKSNEDSIKKNLDDGNVIVALVVPNGYNDFSQTGGHYIILTDYNEENKLVIYDVNSYNNTNKTWSFDRVLAQTKVLYSISK</sequence>
<accession>H3NNS5</accession>
<evidence type="ECO:0000259" key="2">
    <source>
        <dbReference type="Pfam" id="PF13529"/>
    </source>
</evidence>
<dbReference type="Gene3D" id="3.90.70.10">
    <property type="entry name" value="Cysteine proteinases"/>
    <property type="match status" value="1"/>
</dbReference>
<organism evidence="3 4">
    <name type="scientific">Helcococcus kunzii ATCC 51366</name>
    <dbReference type="NCBI Taxonomy" id="883114"/>
    <lineage>
        <taxon>Bacteria</taxon>
        <taxon>Bacillati</taxon>
        <taxon>Bacillota</taxon>
        <taxon>Tissierellia</taxon>
        <taxon>Tissierellales</taxon>
        <taxon>Peptoniphilaceae</taxon>
        <taxon>Helcococcus</taxon>
    </lineage>
</organism>
<keyword evidence="4" id="KW-1185">Reference proteome</keyword>
<dbReference type="HOGENOM" id="CLU_055782_1_0_9"/>
<dbReference type="PATRIC" id="fig|883114.3.peg.976"/>
<keyword evidence="1" id="KW-1133">Transmembrane helix</keyword>
<protein>
    <recommendedName>
        <fullName evidence="2">Peptidase C39-like domain-containing protein</fullName>
    </recommendedName>
</protein>
<dbReference type="OrthoDB" id="3186156at2"/>
<dbReference type="GeneID" id="96999821"/>
<evidence type="ECO:0000313" key="3">
    <source>
        <dbReference type="EMBL" id="EHR34050.1"/>
    </source>
</evidence>
<dbReference type="RefSeq" id="WP_005398459.1">
    <property type="nucleotide sequence ID" value="NZ_JH601088.1"/>
</dbReference>
<dbReference type="EMBL" id="AGEI01000021">
    <property type="protein sequence ID" value="EHR34050.1"/>
    <property type="molecule type" value="Genomic_DNA"/>
</dbReference>
<reference evidence="3 4" key="1">
    <citation type="submission" date="2012-01" db="EMBL/GenBank/DDBJ databases">
        <title>The Genome Sequence of Helcococcus kunzii ATCC 51366.</title>
        <authorList>
            <consortium name="The Broad Institute Genome Sequencing Platform"/>
            <person name="Earl A."/>
            <person name="Ward D."/>
            <person name="Feldgarden M."/>
            <person name="Gevers D."/>
            <person name="Huys G."/>
            <person name="Young S.K."/>
            <person name="Zeng Q."/>
            <person name="Gargeya S."/>
            <person name="Fitzgerald M."/>
            <person name="Haas B."/>
            <person name="Abouelleil A."/>
            <person name="Alvarado L."/>
            <person name="Arachchi H.M."/>
            <person name="Berlin A."/>
            <person name="Chapman S.B."/>
            <person name="Gearin G."/>
            <person name="Goldberg J."/>
            <person name="Griggs A."/>
            <person name="Gujja S."/>
            <person name="Hansen M."/>
            <person name="Heiman D."/>
            <person name="Howarth C."/>
            <person name="Larimer J."/>
            <person name="Lui A."/>
            <person name="MacDonald P.J.P."/>
            <person name="McCowen C."/>
            <person name="Montmayeur A."/>
            <person name="Murphy C."/>
            <person name="Neiman D."/>
            <person name="Pearson M."/>
            <person name="Priest M."/>
            <person name="Roberts A."/>
            <person name="Saif S."/>
            <person name="Shea T."/>
            <person name="Sisk P."/>
            <person name="Stolte C."/>
            <person name="Sykes S."/>
            <person name="Wortman J."/>
            <person name="Nusbaum C."/>
            <person name="Birren B."/>
        </authorList>
    </citation>
    <scope>NUCLEOTIDE SEQUENCE [LARGE SCALE GENOMIC DNA]</scope>
    <source>
        <strain evidence="3 4">ATCC 51366</strain>
    </source>
</reference>
<dbReference type="InterPro" id="IPR039564">
    <property type="entry name" value="Peptidase_C39-like"/>
</dbReference>
<dbReference type="Pfam" id="PF13529">
    <property type="entry name" value="Peptidase_C39_2"/>
    <property type="match status" value="1"/>
</dbReference>
<dbReference type="Proteomes" id="UP000004191">
    <property type="component" value="Unassembled WGS sequence"/>
</dbReference>
<dbReference type="eggNOG" id="COG0768">
    <property type="taxonomic scope" value="Bacteria"/>
</dbReference>
<keyword evidence="1" id="KW-0472">Membrane</keyword>
<dbReference type="AlphaFoldDB" id="H3NNS5"/>
<proteinExistence type="predicted"/>
<feature type="transmembrane region" description="Helical" evidence="1">
    <location>
        <begin position="21"/>
        <end position="45"/>
    </location>
</feature>
<evidence type="ECO:0000313" key="4">
    <source>
        <dbReference type="Proteomes" id="UP000004191"/>
    </source>
</evidence>